<evidence type="ECO:0000313" key="3">
    <source>
        <dbReference type="Proteomes" id="UP000346198"/>
    </source>
</evidence>
<reference evidence="2 3" key="1">
    <citation type="submission" date="2019-04" db="EMBL/GenBank/DDBJ databases">
        <authorList>
            <person name="Van Vliet M D."/>
        </authorList>
    </citation>
    <scope>NUCLEOTIDE SEQUENCE [LARGE SCALE GENOMIC DNA]</scope>
    <source>
        <strain evidence="2 3">F21</strain>
    </source>
</reference>
<dbReference type="InterPro" id="IPR013991">
    <property type="entry name" value="PhnaA_N_proteobac"/>
</dbReference>
<dbReference type="AlphaFoldDB" id="A0A6C2UQ96"/>
<proteinExistence type="predicted"/>
<dbReference type="EMBL" id="CAAHFH010000002">
    <property type="protein sequence ID" value="VGO21176.1"/>
    <property type="molecule type" value="Genomic_DNA"/>
</dbReference>
<feature type="domain" description="PhnA protein N-terminal proteobacterial" evidence="1">
    <location>
        <begin position="21"/>
        <end position="69"/>
    </location>
</feature>
<name>A0A6C2UQ96_9BACT</name>
<protein>
    <recommendedName>
        <fullName evidence="1">PhnA protein N-terminal proteobacterial domain-containing protein</fullName>
    </recommendedName>
</protein>
<organism evidence="2 3">
    <name type="scientific">Pontiella sulfatireligans</name>
    <dbReference type="NCBI Taxonomy" id="2750658"/>
    <lineage>
        <taxon>Bacteria</taxon>
        <taxon>Pseudomonadati</taxon>
        <taxon>Kiritimatiellota</taxon>
        <taxon>Kiritimatiellia</taxon>
        <taxon>Kiritimatiellales</taxon>
        <taxon>Pontiellaceae</taxon>
        <taxon>Pontiella</taxon>
    </lineage>
</organism>
<dbReference type="RefSeq" id="WP_136062661.1">
    <property type="nucleotide sequence ID" value="NZ_CAAHFH010000002.1"/>
</dbReference>
<dbReference type="Proteomes" id="UP000346198">
    <property type="component" value="Unassembled WGS sequence"/>
</dbReference>
<evidence type="ECO:0000259" key="1">
    <source>
        <dbReference type="SMART" id="SM00782"/>
    </source>
</evidence>
<keyword evidence="3" id="KW-1185">Reference proteome</keyword>
<gene>
    <name evidence="2" type="ORF">SCARR_03247</name>
</gene>
<dbReference type="SMART" id="SM00782">
    <property type="entry name" value="PhnA_Zn_Ribbon"/>
    <property type="match status" value="1"/>
</dbReference>
<sequence length="131" mass="15200">MAKGYDENQLRKNELNFLAKDLVRRSRSKCELCEADGVKLTVFEVPPESDHVSADQCLFICETCREQIEKPKRMDADHWRCLNNSIWSEIPAVQVISARMLKRLSNEHWAAELLEQAYFDEEVEARIATAE</sequence>
<evidence type="ECO:0000313" key="2">
    <source>
        <dbReference type="EMBL" id="VGO21176.1"/>
    </source>
</evidence>
<accession>A0A6C2UQ96</accession>